<protein>
    <submittedName>
        <fullName evidence="3">NTR domain-containing protein</fullName>
    </submittedName>
</protein>
<name>A0A1I7ZEB7_9BILA</name>
<keyword evidence="1" id="KW-0732">Signal</keyword>
<feature type="signal peptide" evidence="1">
    <location>
        <begin position="1"/>
        <end position="22"/>
    </location>
</feature>
<evidence type="ECO:0000313" key="3">
    <source>
        <dbReference type="WBParaSite" id="L893_g2550.t2"/>
    </source>
</evidence>
<proteinExistence type="predicted"/>
<dbReference type="Proteomes" id="UP000095287">
    <property type="component" value="Unplaced"/>
</dbReference>
<evidence type="ECO:0000256" key="1">
    <source>
        <dbReference type="SAM" id="SignalP"/>
    </source>
</evidence>
<evidence type="ECO:0000313" key="2">
    <source>
        <dbReference type="Proteomes" id="UP000095287"/>
    </source>
</evidence>
<feature type="chain" id="PRO_5009313343" evidence="1">
    <location>
        <begin position="23"/>
        <end position="213"/>
    </location>
</feature>
<reference evidence="3" key="1">
    <citation type="submission" date="2016-11" db="UniProtKB">
        <authorList>
            <consortium name="WormBaseParasite"/>
        </authorList>
    </citation>
    <scope>IDENTIFICATION</scope>
</reference>
<keyword evidence="2" id="KW-1185">Reference proteome</keyword>
<dbReference type="AlphaFoldDB" id="A0A1I7ZEB7"/>
<accession>A0A1I7ZEB7</accession>
<organism evidence="2 3">
    <name type="scientific">Steinernema glaseri</name>
    <dbReference type="NCBI Taxonomy" id="37863"/>
    <lineage>
        <taxon>Eukaryota</taxon>
        <taxon>Metazoa</taxon>
        <taxon>Ecdysozoa</taxon>
        <taxon>Nematoda</taxon>
        <taxon>Chromadorea</taxon>
        <taxon>Rhabditida</taxon>
        <taxon>Tylenchina</taxon>
        <taxon>Panagrolaimomorpha</taxon>
        <taxon>Strongyloidoidea</taxon>
        <taxon>Steinernematidae</taxon>
        <taxon>Steinernema</taxon>
    </lineage>
</organism>
<dbReference type="WBParaSite" id="L893_g2550.t2">
    <property type="protein sequence ID" value="L893_g2550.t2"/>
    <property type="gene ID" value="L893_g2550"/>
</dbReference>
<sequence length="213" mass="23521">MPFCKMDAPIVVLLLAFLSVFGRCEPSEDCQDVESSGRARLLLDNVGEGDWVDGYKLGDLAEPTKCAFEAPNVDLIRLALLSALCFVEALWFNGTEEDNVETLLGKDVKSTIGRLRCAEPSKMCLISSAGRKGTEMYKPRTGREEIHLVPFCKIEIENLLVQNSLSTEDYPRFKSKSSARMEVYEPKLAISCDLAVQFWNKALIGLEGTGSTG</sequence>